<evidence type="ECO:0000313" key="3">
    <source>
        <dbReference type="Proteomes" id="UP000620104"/>
    </source>
</evidence>
<dbReference type="OrthoDB" id="2210at2759"/>
<dbReference type="EMBL" id="BLZA01000019">
    <property type="protein sequence ID" value="GHJ86560.1"/>
    <property type="molecule type" value="Genomic_DNA"/>
</dbReference>
<gene>
    <name evidence="2" type="ORF">NliqN6_2962</name>
</gene>
<evidence type="ECO:0000256" key="1">
    <source>
        <dbReference type="SAM" id="MobiDB-lite"/>
    </source>
</evidence>
<proteinExistence type="predicted"/>
<organism evidence="2 3">
    <name type="scientific">Naganishia liquefaciens</name>
    <dbReference type="NCBI Taxonomy" id="104408"/>
    <lineage>
        <taxon>Eukaryota</taxon>
        <taxon>Fungi</taxon>
        <taxon>Dikarya</taxon>
        <taxon>Basidiomycota</taxon>
        <taxon>Agaricomycotina</taxon>
        <taxon>Tremellomycetes</taxon>
        <taxon>Filobasidiales</taxon>
        <taxon>Filobasidiaceae</taxon>
        <taxon>Naganishia</taxon>
    </lineage>
</organism>
<accession>A0A8H3YEH4</accession>
<dbReference type="Proteomes" id="UP000620104">
    <property type="component" value="Unassembled WGS sequence"/>
</dbReference>
<protein>
    <submittedName>
        <fullName evidence="2">Uncharacterized protein</fullName>
    </submittedName>
</protein>
<name>A0A8H3YEH4_9TREE</name>
<comment type="caution">
    <text evidence="2">The sequence shown here is derived from an EMBL/GenBank/DDBJ whole genome shotgun (WGS) entry which is preliminary data.</text>
</comment>
<dbReference type="AlphaFoldDB" id="A0A8H3YEH4"/>
<reference evidence="2" key="1">
    <citation type="submission" date="2020-07" db="EMBL/GenBank/DDBJ databases">
        <title>Draft Genome Sequence of a Deep-Sea Yeast, Naganishia (Cryptococcus) liquefaciens strain N6.</title>
        <authorList>
            <person name="Han Y.W."/>
            <person name="Kajitani R."/>
            <person name="Morimoto H."/>
            <person name="Parhat M."/>
            <person name="Tsubouchi H."/>
            <person name="Bakenova O."/>
            <person name="Ogata M."/>
            <person name="Argunhan B."/>
            <person name="Aoki R."/>
            <person name="Kajiwara S."/>
            <person name="Itoh T."/>
            <person name="Iwasaki H."/>
        </authorList>
    </citation>
    <scope>NUCLEOTIDE SEQUENCE</scope>
    <source>
        <strain evidence="2">N6</strain>
    </source>
</reference>
<feature type="region of interest" description="Disordered" evidence="1">
    <location>
        <begin position="54"/>
        <end position="73"/>
    </location>
</feature>
<keyword evidence="3" id="KW-1185">Reference proteome</keyword>
<evidence type="ECO:0000313" key="2">
    <source>
        <dbReference type="EMBL" id="GHJ86560.1"/>
    </source>
</evidence>
<sequence length="73" mass="7947">MVRFKVRPRRDNVIPPCATELSSLLACFATSADLRTTGECSKAAKDLHACMANRPKGGKPPKSSINYLLSKVK</sequence>